<feature type="domain" description="Beta-lactamase-related" evidence="3">
    <location>
        <begin position="202"/>
        <end position="534"/>
    </location>
</feature>
<evidence type="ECO:0000256" key="1">
    <source>
        <dbReference type="SAM" id="MobiDB-lite"/>
    </source>
</evidence>
<dbReference type="InterPro" id="IPR012338">
    <property type="entry name" value="Beta-lactam/transpept-like"/>
</dbReference>
<dbReference type="InterPro" id="IPR050491">
    <property type="entry name" value="AmpC-like"/>
</dbReference>
<evidence type="ECO:0000259" key="3">
    <source>
        <dbReference type="Pfam" id="PF00144"/>
    </source>
</evidence>
<feature type="chain" id="PRO_5046070633" evidence="2">
    <location>
        <begin position="22"/>
        <end position="671"/>
    </location>
</feature>
<dbReference type="Proteomes" id="UP000763641">
    <property type="component" value="Unassembled WGS sequence"/>
</dbReference>
<dbReference type="InterPro" id="IPR001466">
    <property type="entry name" value="Beta-lactam-related"/>
</dbReference>
<dbReference type="RefSeq" id="WP_204198857.1">
    <property type="nucleotide sequence ID" value="NZ_JAFEMC010000003.1"/>
</dbReference>
<gene>
    <name evidence="4" type="ORF">ILT43_10160</name>
</gene>
<evidence type="ECO:0000313" key="5">
    <source>
        <dbReference type="Proteomes" id="UP000763641"/>
    </source>
</evidence>
<dbReference type="PANTHER" id="PTHR46825">
    <property type="entry name" value="D-ALANYL-D-ALANINE-CARBOXYPEPTIDASE/ENDOPEPTIDASE AMPH"/>
    <property type="match status" value="1"/>
</dbReference>
<organism evidence="4 5">
    <name type="scientific">Sphingomonas longa</name>
    <dbReference type="NCBI Taxonomy" id="2778730"/>
    <lineage>
        <taxon>Bacteria</taxon>
        <taxon>Pseudomonadati</taxon>
        <taxon>Pseudomonadota</taxon>
        <taxon>Alphaproteobacteria</taxon>
        <taxon>Sphingomonadales</taxon>
        <taxon>Sphingomonadaceae</taxon>
        <taxon>Sphingomonas</taxon>
    </lineage>
</organism>
<keyword evidence="2" id="KW-0732">Signal</keyword>
<evidence type="ECO:0000256" key="2">
    <source>
        <dbReference type="SAM" id="SignalP"/>
    </source>
</evidence>
<feature type="region of interest" description="Disordered" evidence="1">
    <location>
        <begin position="31"/>
        <end position="56"/>
    </location>
</feature>
<name>A0ABS2D721_9SPHN</name>
<dbReference type="EMBL" id="JAFEMC010000003">
    <property type="protein sequence ID" value="MBM6576739.1"/>
    <property type="molecule type" value="Genomic_DNA"/>
</dbReference>
<comment type="caution">
    <text evidence="4">The sequence shown here is derived from an EMBL/GenBank/DDBJ whole genome shotgun (WGS) entry which is preliminary data.</text>
</comment>
<accession>A0ABS2D721</accession>
<dbReference type="SUPFAM" id="SSF56601">
    <property type="entry name" value="beta-lactamase/transpeptidase-like"/>
    <property type="match status" value="1"/>
</dbReference>
<dbReference type="PANTHER" id="PTHR46825:SF15">
    <property type="entry name" value="BETA-LACTAMASE-RELATED DOMAIN-CONTAINING PROTEIN"/>
    <property type="match status" value="1"/>
</dbReference>
<sequence length="671" mass="71438">MRLVHATCAVLLAGTASVAVAQTAATPAVPASAAAPSPAAGDRPEKTPGGVTLTAPVGWTSKTGPTFIELAAPESDLRLAVVDVGTAADAKAAALAAWQAWHPAQTRAPKLVTARPPRNGWEDRQLLDYEVSPNERRVLVAMALRKGTGWTVMLADGSEATAEKRGAALGLMQQSIRPAGYSRESFAGRTAHPMDAARIAELRSFVEQGMKELGVPGAAFALTTRAKTIYATGLGVRLLGDPTPIDADSEFAVASNTKGMATLMLAKLVDEGKLAWNQPVTQVYAPFRLGSAQTTSKVLVRHLVCACTGLPRKDMQVILNSDPKSGAADTFRQLAATEPTSGFGEVFQYNNLMASAAGYIGGHLYYPSMNLDAALSKAMTDKVWAPLGMTRTTLDFDKATKGDWARPHGDSIDGVPQPILEQGMRLNYAFTRYGAAGGAWSTANDMIRYVRFELNEGKLDDGRQYVSAKNLLQRRVANVPVGEDRVYGMGLQVDRDYGIDVVHHGGSLAGYKTDIVIIPGADIGAVILTNSENGQGMLRPFIRRLLELLYDGKPEAAGDMAATAKRIRAEIAEERKRVAPTPDATAVAALAPAYRNADLGPVTVTRKGGGVTFDFRSIASPMGTRRNDDGTTSFVALDPTLLFFPLVVGTQDGKRTLTARDGQHEFVFVEG</sequence>
<keyword evidence="5" id="KW-1185">Reference proteome</keyword>
<feature type="compositionally biased region" description="Low complexity" evidence="1">
    <location>
        <begin position="31"/>
        <end position="40"/>
    </location>
</feature>
<reference evidence="4 5" key="1">
    <citation type="submission" date="2020-12" db="EMBL/GenBank/DDBJ databases">
        <title>Sphingomonas sp.</title>
        <authorList>
            <person name="Kim M.K."/>
        </authorList>
    </citation>
    <scope>NUCLEOTIDE SEQUENCE [LARGE SCALE GENOMIC DNA]</scope>
    <source>
        <strain evidence="4 5">BT552</strain>
    </source>
</reference>
<dbReference type="Pfam" id="PF00144">
    <property type="entry name" value="Beta-lactamase"/>
    <property type="match status" value="1"/>
</dbReference>
<evidence type="ECO:0000313" key="4">
    <source>
        <dbReference type="EMBL" id="MBM6576739.1"/>
    </source>
</evidence>
<proteinExistence type="predicted"/>
<feature type="signal peptide" evidence="2">
    <location>
        <begin position="1"/>
        <end position="21"/>
    </location>
</feature>
<dbReference type="Gene3D" id="3.40.710.10">
    <property type="entry name" value="DD-peptidase/beta-lactamase superfamily"/>
    <property type="match status" value="1"/>
</dbReference>
<protein>
    <submittedName>
        <fullName evidence="4">Beta-lactamase family protein</fullName>
    </submittedName>
</protein>